<evidence type="ECO:0000313" key="2">
    <source>
        <dbReference type="Proteomes" id="UP001186974"/>
    </source>
</evidence>
<reference evidence="1" key="1">
    <citation type="submission" date="2024-09" db="EMBL/GenBank/DDBJ databases">
        <title>Black Yeasts Isolated from many extreme environments.</title>
        <authorList>
            <person name="Coleine C."/>
            <person name="Stajich J.E."/>
            <person name="Selbmann L."/>
        </authorList>
    </citation>
    <scope>NUCLEOTIDE SEQUENCE</scope>
    <source>
        <strain evidence="1">CCFEE 5737</strain>
    </source>
</reference>
<organism evidence="1 2">
    <name type="scientific">Coniosporium uncinatum</name>
    <dbReference type="NCBI Taxonomy" id="93489"/>
    <lineage>
        <taxon>Eukaryota</taxon>
        <taxon>Fungi</taxon>
        <taxon>Dikarya</taxon>
        <taxon>Ascomycota</taxon>
        <taxon>Pezizomycotina</taxon>
        <taxon>Dothideomycetes</taxon>
        <taxon>Dothideomycetes incertae sedis</taxon>
        <taxon>Coniosporium</taxon>
    </lineage>
</organism>
<name>A0ACC3CZE1_9PEZI</name>
<protein>
    <submittedName>
        <fullName evidence="1">Uncharacterized protein</fullName>
    </submittedName>
</protein>
<feature type="non-terminal residue" evidence="1">
    <location>
        <position position="1"/>
    </location>
</feature>
<accession>A0ACC3CZE1</accession>
<proteinExistence type="predicted"/>
<sequence length="497" mass="55964">FSFEQNPDWTREYPGQEEILTYLRGVAEKWSLYKHIRFNSAVDEARWDDAEKKWKVDVKVVGAKDSEFCPEYTITADFLVSAVGQLNMPRYPDIEGLDSFKGKKMHSARWDWSYDMKGKKIGMIGNGATAAQILPEIAKVASSVTVYQRSPNWVIPREDKAVGPLKRAVFRYLPPIRWKSRALMMDFRESFYDAVIDGQSPFAGMIREMCIGQMHAQLPGKEDLWQKLTPDYNPGCKRIIISDDYYPAIARDNVSLETRKIERITESGIDVEGGHEDYDMLVLATGFRTVEFMHPIKIIGANGRPLSEIWDGGARAYQGTCVEDLPNFGMLYGPNTNLGHNSIILMIESQSRYLNGLISAVLAARRSSRSLSLKPKPDVIKVYNERIQAVLQNSSFADPKCNSWYKNKDGIITNNWSGTVVEYQQQLSEVDFDDYIIEGDGANAVMGGSKRKINVGRVVEESQVSLTTMAVTAVGVAALAGGMLLRNTRFMESVRVR</sequence>
<gene>
    <name evidence="1" type="ORF">LTS18_010460</name>
</gene>
<comment type="caution">
    <text evidence="1">The sequence shown here is derived from an EMBL/GenBank/DDBJ whole genome shotgun (WGS) entry which is preliminary data.</text>
</comment>
<dbReference type="Proteomes" id="UP001186974">
    <property type="component" value="Unassembled WGS sequence"/>
</dbReference>
<evidence type="ECO:0000313" key="1">
    <source>
        <dbReference type="EMBL" id="KAK3059601.1"/>
    </source>
</evidence>
<dbReference type="EMBL" id="JAWDJW010009262">
    <property type="protein sequence ID" value="KAK3059601.1"/>
    <property type="molecule type" value="Genomic_DNA"/>
</dbReference>
<keyword evidence="2" id="KW-1185">Reference proteome</keyword>